<dbReference type="OrthoDB" id="10262235at2759"/>
<comment type="similarity">
    <text evidence="4">Belongs to the enolase family.</text>
</comment>
<keyword evidence="16 27" id="KW-0472">Membrane</keyword>
<evidence type="ECO:0000256" key="27">
    <source>
        <dbReference type="SAM" id="Phobius"/>
    </source>
</evidence>
<dbReference type="FunFam" id="3.20.20.120:FF:000002">
    <property type="entry name" value="Enolase 1"/>
    <property type="match status" value="1"/>
</dbReference>
<evidence type="ECO:0000256" key="1">
    <source>
        <dbReference type="ARBA" id="ARBA00001946"/>
    </source>
</evidence>
<feature type="transmembrane region" description="Helical" evidence="27">
    <location>
        <begin position="460"/>
        <end position="482"/>
    </location>
</feature>
<evidence type="ECO:0000256" key="13">
    <source>
        <dbReference type="ARBA" id="ARBA00023002"/>
    </source>
</evidence>
<dbReference type="InterPro" id="IPR018083">
    <property type="entry name" value="Sterol_reductase_CS"/>
</dbReference>
<dbReference type="Pfam" id="PF03952">
    <property type="entry name" value="Enolase_N"/>
    <property type="match status" value="1"/>
</dbReference>
<feature type="transmembrane region" description="Helical" evidence="27">
    <location>
        <begin position="522"/>
        <end position="540"/>
    </location>
</feature>
<feature type="transmembrane region" description="Helical" evidence="27">
    <location>
        <begin position="748"/>
        <end position="767"/>
    </location>
</feature>
<dbReference type="PANTHER" id="PTHR11902">
    <property type="entry name" value="ENOLASE"/>
    <property type="match status" value="1"/>
</dbReference>
<evidence type="ECO:0000256" key="10">
    <source>
        <dbReference type="ARBA" id="ARBA00022857"/>
    </source>
</evidence>
<comment type="cofactor">
    <cofactor evidence="1">
        <name>Mg(2+)</name>
        <dbReference type="ChEBI" id="CHEBI:18420"/>
    </cofactor>
</comment>
<feature type="transmembrane region" description="Helical" evidence="27">
    <location>
        <begin position="593"/>
        <end position="613"/>
    </location>
</feature>
<dbReference type="InterPro" id="IPR020811">
    <property type="entry name" value="Enolase_N"/>
</dbReference>
<name>A0A8H7VSL3_9FUNG</name>
<keyword evidence="13" id="KW-0560">Oxidoreductase</keyword>
<feature type="domain" description="Enolase N-terminal" evidence="29">
    <location>
        <begin position="3"/>
        <end position="134"/>
    </location>
</feature>
<dbReference type="Gene3D" id="1.20.120.1630">
    <property type="match status" value="1"/>
</dbReference>
<feature type="transmembrane region" description="Helical" evidence="27">
    <location>
        <begin position="561"/>
        <end position="581"/>
    </location>
</feature>
<evidence type="ECO:0000313" key="30">
    <source>
        <dbReference type="EMBL" id="KAG2225549.1"/>
    </source>
</evidence>
<comment type="catalytic activity">
    <reaction evidence="22">
        <text>4,4-dimethyl-5alpha-cholesta-8,24-dien-3beta-ol + NADP(+) = 4,4-dimethyl-5alpha-cholesta-8,14,24-trien-3beta-ol + NADPH + H(+)</text>
        <dbReference type="Rhea" id="RHEA:18561"/>
        <dbReference type="ChEBI" id="CHEBI:15378"/>
        <dbReference type="ChEBI" id="CHEBI:17813"/>
        <dbReference type="ChEBI" id="CHEBI:18364"/>
        <dbReference type="ChEBI" id="CHEBI:57783"/>
        <dbReference type="ChEBI" id="CHEBI:58349"/>
        <dbReference type="EC" id="1.3.1.70"/>
    </reaction>
    <physiologicalReaction direction="right-to-left" evidence="22">
        <dbReference type="Rhea" id="RHEA:18563"/>
    </physiologicalReaction>
</comment>
<evidence type="ECO:0000256" key="25">
    <source>
        <dbReference type="ARBA" id="ARBA00077841"/>
    </source>
</evidence>
<evidence type="ECO:0000256" key="8">
    <source>
        <dbReference type="ARBA" id="ARBA00022692"/>
    </source>
</evidence>
<evidence type="ECO:0000256" key="3">
    <source>
        <dbReference type="ARBA" id="ARBA00005031"/>
    </source>
</evidence>
<keyword evidence="18" id="KW-1207">Sterol metabolism</keyword>
<dbReference type="NCBIfam" id="TIGR01060">
    <property type="entry name" value="eno"/>
    <property type="match status" value="1"/>
</dbReference>
<dbReference type="EC" id="4.2.1.11" evidence="5"/>
<reference evidence="30 31" key="1">
    <citation type="submission" date="2020-12" db="EMBL/GenBank/DDBJ databases">
        <title>Metabolic potential, ecology and presence of endohyphal bacteria is reflected in genomic diversity of Mucoromycotina.</title>
        <authorList>
            <person name="Muszewska A."/>
            <person name="Okrasinska A."/>
            <person name="Steczkiewicz K."/>
            <person name="Drgas O."/>
            <person name="Orlowska M."/>
            <person name="Perlinska-Lenart U."/>
            <person name="Aleksandrzak-Piekarczyk T."/>
            <person name="Szatraj K."/>
            <person name="Zielenkiewicz U."/>
            <person name="Pilsyk S."/>
            <person name="Malc E."/>
            <person name="Mieczkowski P."/>
            <person name="Kruszewska J.S."/>
            <person name="Biernat P."/>
            <person name="Pawlowska J."/>
        </authorList>
    </citation>
    <scope>NUCLEOTIDE SEQUENCE [LARGE SCALE GENOMIC DNA]</scope>
    <source>
        <strain evidence="30 31">CBS 142.35</strain>
    </source>
</reference>
<dbReference type="GO" id="GO:0050613">
    <property type="term" value="F:Delta14-sterol reductase activity"/>
    <property type="evidence" value="ECO:0007669"/>
    <property type="project" value="UniProtKB-EC"/>
</dbReference>
<keyword evidence="7" id="KW-0444">Lipid biosynthesis</keyword>
<dbReference type="InterPro" id="IPR000941">
    <property type="entry name" value="Enolase"/>
</dbReference>
<dbReference type="Pfam" id="PF00113">
    <property type="entry name" value="Enolase_C"/>
    <property type="match status" value="1"/>
</dbReference>
<dbReference type="SMART" id="SM01193">
    <property type="entry name" value="Enolase_N"/>
    <property type="match status" value="1"/>
</dbReference>
<keyword evidence="17" id="KW-0324">Glycolysis</keyword>
<dbReference type="PROSITE" id="PS01017">
    <property type="entry name" value="STEROL_REDUCT_1"/>
    <property type="match status" value="1"/>
</dbReference>
<evidence type="ECO:0000256" key="14">
    <source>
        <dbReference type="ARBA" id="ARBA00023011"/>
    </source>
</evidence>
<evidence type="ECO:0000259" key="28">
    <source>
        <dbReference type="SMART" id="SM01192"/>
    </source>
</evidence>
<comment type="catalytic activity">
    <reaction evidence="21">
        <text>(2R)-2-phosphoglycerate = phosphoenolpyruvate + H2O</text>
        <dbReference type="Rhea" id="RHEA:10164"/>
        <dbReference type="ChEBI" id="CHEBI:15377"/>
        <dbReference type="ChEBI" id="CHEBI:58289"/>
        <dbReference type="ChEBI" id="CHEBI:58702"/>
        <dbReference type="EC" id="4.2.1.11"/>
    </reaction>
</comment>
<dbReference type="UniPathway" id="UPA00109">
    <property type="reaction ID" value="UER00187"/>
</dbReference>
<evidence type="ECO:0000256" key="11">
    <source>
        <dbReference type="ARBA" id="ARBA00022955"/>
    </source>
</evidence>
<dbReference type="Pfam" id="PF01222">
    <property type="entry name" value="ERG4_ERG24"/>
    <property type="match status" value="1"/>
</dbReference>
<evidence type="ECO:0000256" key="6">
    <source>
        <dbReference type="ARBA" id="ARBA00012413"/>
    </source>
</evidence>
<comment type="caution">
    <text evidence="30">The sequence shown here is derived from an EMBL/GenBank/DDBJ whole genome shotgun (WGS) entry which is preliminary data.</text>
</comment>
<evidence type="ECO:0000256" key="15">
    <source>
        <dbReference type="ARBA" id="ARBA00023098"/>
    </source>
</evidence>
<dbReference type="GO" id="GO:0046165">
    <property type="term" value="P:alcohol biosynthetic process"/>
    <property type="evidence" value="ECO:0007669"/>
    <property type="project" value="UniProtKB-ARBA"/>
</dbReference>
<keyword evidence="14" id="KW-0756">Sterol biosynthesis</keyword>
<dbReference type="PROSITE" id="PS01018">
    <property type="entry name" value="STEROL_REDUCT_2"/>
    <property type="match status" value="1"/>
</dbReference>
<dbReference type="GO" id="GO:0000015">
    <property type="term" value="C:phosphopyruvate hydratase complex"/>
    <property type="evidence" value="ECO:0007669"/>
    <property type="project" value="InterPro"/>
</dbReference>
<evidence type="ECO:0000256" key="17">
    <source>
        <dbReference type="ARBA" id="ARBA00023152"/>
    </source>
</evidence>
<keyword evidence="8 27" id="KW-0812">Transmembrane</keyword>
<keyword evidence="11" id="KW-0752">Steroid biosynthesis</keyword>
<sequence>MSVSKVHARQIFDSRGNPTVEVEVTTAKGVFRAAVPSGASTGVHEALELRDQIKEDYVGKGVLKAIENVNKTIAPALIESKLNVVDQKAIDEFLIKLDGTPNKANLGANAILGVSLAVAKAGAGEKGVPLYVHFADIAGAKKPFVLPVPAFNVINGGSHAGNKLAMQEFMIMPTGASSFTEAMKIGSEVYHTLKSVIKAKYGQDATNVGDEGGFAPNIQDNQEGLELLVTAIEKAGYTGKVKIAMDCASSEFYKEGKYDLDFKNPNSNAADYLTGEQLADLYKSFAEKYPIVSIEDAFDQDDWDNWSHLLGTSNFQLVGDDLTVTNPARIKTAVEKKACNALLLKVNQIGSVTESIQAALDSQNAGWGVMVSHRSGETEDTTIADLVVGLRTGQIKTGAPCRSERLAKLNQLLRIEEELGDNAIYAGENFRKAHEFESSAENAQLLDWKKLNPKTEHYEFGGPIGALAMITLLPLLVITFAFGCDNSGYDPLHRLYAFTMDIVEGKFSWEMLASLVTSWKPWSILWVIGFLAQIITYSVALPGETVKGTKLRDGTRLEYKLNALQAAQTAFMISMISHRSQGLRTPVWVYDNFGHLALASIIIAFVVSIFVYVKSFIGKPRLLALGGNTGNPIYDFMVGRELNPRVGKFDLKFITELRPGLLGWLVIDICMALKQYSSLGRVTNSMYLVVIFHGIYIFDALYNEASILTTMDITTDGFGFMLAFGNLCWVPMMYSLQARYLADFPLDLHIIHVIAVVALEITGYYIFRSANSQKDTFRANPNDKSVKDLEYIQTKSGSRLLTSGWWGKARHINYLGDWLMSVAWCLPCGFDSIIPYFYCIYFAILLIHRERRDDDKCRKKYGEDWEKYCSIVKYRIIPYVY</sequence>
<dbReference type="InterPro" id="IPR001171">
    <property type="entry name" value="ERG24_DHCR-like"/>
</dbReference>
<dbReference type="SUPFAM" id="SSF54826">
    <property type="entry name" value="Enolase N-terminal domain-like"/>
    <property type="match status" value="1"/>
</dbReference>
<comment type="subcellular location">
    <subcellularLocation>
        <location evidence="2">Membrane</location>
        <topology evidence="2">Multi-pass membrane protein</topology>
    </subcellularLocation>
</comment>
<protein>
    <recommendedName>
        <fullName evidence="24">Delta(14)-sterol reductase ERG24</fullName>
        <ecNumber evidence="6">1.3.1.70</ecNumber>
        <ecNumber evidence="5">4.2.1.11</ecNumber>
    </recommendedName>
    <alternativeName>
        <fullName evidence="26">C-14 sterol reductase ERG24</fullName>
    </alternativeName>
    <alternativeName>
        <fullName evidence="25">Sterol C14-reductase ERG24</fullName>
    </alternativeName>
</protein>
<feature type="transmembrane region" description="Helical" evidence="27">
    <location>
        <begin position="818"/>
        <end position="847"/>
    </location>
</feature>
<dbReference type="CDD" id="cd03313">
    <property type="entry name" value="enolase"/>
    <property type="match status" value="1"/>
</dbReference>
<evidence type="ECO:0000256" key="21">
    <source>
        <dbReference type="ARBA" id="ARBA00048333"/>
    </source>
</evidence>
<evidence type="ECO:0000256" key="24">
    <source>
        <dbReference type="ARBA" id="ARBA00074394"/>
    </source>
</evidence>
<dbReference type="SFLD" id="SFLDF00002">
    <property type="entry name" value="enolase"/>
    <property type="match status" value="1"/>
</dbReference>
<evidence type="ECO:0000256" key="12">
    <source>
        <dbReference type="ARBA" id="ARBA00022989"/>
    </source>
</evidence>
<evidence type="ECO:0000256" key="20">
    <source>
        <dbReference type="ARBA" id="ARBA00023239"/>
    </source>
</evidence>
<dbReference type="PANTHER" id="PTHR11902:SF1">
    <property type="entry name" value="ENOLASE"/>
    <property type="match status" value="1"/>
</dbReference>
<dbReference type="InterPro" id="IPR029017">
    <property type="entry name" value="Enolase-like_N"/>
</dbReference>
<evidence type="ECO:0000256" key="19">
    <source>
        <dbReference type="ARBA" id="ARBA00023221"/>
    </source>
</evidence>
<comment type="pathway">
    <text evidence="3">Carbohydrate degradation; glycolysis; pyruvate from D-glyceraldehyde 3-phosphate: step 4/5.</text>
</comment>
<dbReference type="Gene3D" id="3.20.20.120">
    <property type="entry name" value="Enolase-like C-terminal domain"/>
    <property type="match status" value="1"/>
</dbReference>
<evidence type="ECO:0000259" key="29">
    <source>
        <dbReference type="SMART" id="SM01193"/>
    </source>
</evidence>
<evidence type="ECO:0000313" key="31">
    <source>
        <dbReference type="Proteomes" id="UP000646827"/>
    </source>
</evidence>
<gene>
    <name evidence="30" type="ORF">INT45_013660</name>
</gene>
<dbReference type="InterPro" id="IPR020810">
    <property type="entry name" value="Enolase_C"/>
</dbReference>
<keyword evidence="10" id="KW-0521">NADP</keyword>
<feature type="domain" description="Enolase C-terminal TIM barrel" evidence="28">
    <location>
        <begin position="143"/>
        <end position="433"/>
    </location>
</feature>
<dbReference type="GO" id="GO:0000287">
    <property type="term" value="F:magnesium ion binding"/>
    <property type="evidence" value="ECO:0007669"/>
    <property type="project" value="InterPro"/>
</dbReference>
<feature type="transmembrane region" description="Helical" evidence="27">
    <location>
        <begin position="679"/>
        <end position="698"/>
    </location>
</feature>
<dbReference type="GO" id="GO:0016126">
    <property type="term" value="P:sterol biosynthetic process"/>
    <property type="evidence" value="ECO:0007669"/>
    <property type="project" value="UniProtKB-KW"/>
</dbReference>
<feature type="transmembrane region" description="Helical" evidence="27">
    <location>
        <begin position="718"/>
        <end position="736"/>
    </location>
</feature>
<dbReference type="EMBL" id="JAEPRB010000026">
    <property type="protein sequence ID" value="KAG2225549.1"/>
    <property type="molecule type" value="Genomic_DNA"/>
</dbReference>
<keyword evidence="20" id="KW-0456">Lyase</keyword>
<dbReference type="GO" id="GO:0004634">
    <property type="term" value="F:phosphopyruvate hydratase activity"/>
    <property type="evidence" value="ECO:0007669"/>
    <property type="project" value="UniProtKB-EC"/>
</dbReference>
<dbReference type="GO" id="GO:1902652">
    <property type="term" value="P:secondary alcohol metabolic process"/>
    <property type="evidence" value="ECO:0007669"/>
    <property type="project" value="UniProtKB-ARBA"/>
</dbReference>
<dbReference type="Proteomes" id="UP000646827">
    <property type="component" value="Unassembled WGS sequence"/>
</dbReference>
<dbReference type="SFLD" id="SFLDG00178">
    <property type="entry name" value="enolase"/>
    <property type="match status" value="1"/>
</dbReference>
<keyword evidence="15" id="KW-0443">Lipid metabolism</keyword>
<organism evidence="30 31">
    <name type="scientific">Circinella minor</name>
    <dbReference type="NCBI Taxonomy" id="1195481"/>
    <lineage>
        <taxon>Eukaryota</taxon>
        <taxon>Fungi</taxon>
        <taxon>Fungi incertae sedis</taxon>
        <taxon>Mucoromycota</taxon>
        <taxon>Mucoromycotina</taxon>
        <taxon>Mucoromycetes</taxon>
        <taxon>Mucorales</taxon>
        <taxon>Lichtheimiaceae</taxon>
        <taxon>Circinella</taxon>
    </lineage>
</organism>
<accession>A0A8H7VSL3</accession>
<dbReference type="SFLD" id="SFLDS00001">
    <property type="entry name" value="Enolase"/>
    <property type="match status" value="1"/>
</dbReference>
<keyword evidence="12 27" id="KW-1133">Transmembrane helix</keyword>
<evidence type="ECO:0000256" key="22">
    <source>
        <dbReference type="ARBA" id="ARBA00052254"/>
    </source>
</evidence>
<dbReference type="FunFam" id="1.20.120.1630:FF:000009">
    <property type="entry name" value="C-14 sterol reductase"/>
    <property type="match status" value="1"/>
</dbReference>
<evidence type="ECO:0000256" key="23">
    <source>
        <dbReference type="ARBA" id="ARBA00060638"/>
    </source>
</evidence>
<evidence type="ECO:0000256" key="9">
    <source>
        <dbReference type="ARBA" id="ARBA00022842"/>
    </source>
</evidence>
<evidence type="ECO:0000256" key="18">
    <source>
        <dbReference type="ARBA" id="ARBA00023166"/>
    </source>
</evidence>
<dbReference type="HAMAP" id="MF_00318">
    <property type="entry name" value="Enolase"/>
    <property type="match status" value="1"/>
</dbReference>
<keyword evidence="31" id="KW-1185">Reference proteome</keyword>
<dbReference type="PRINTS" id="PR00148">
    <property type="entry name" value="ENOLASE"/>
</dbReference>
<dbReference type="SMART" id="SM01192">
    <property type="entry name" value="Enolase_C"/>
    <property type="match status" value="1"/>
</dbReference>
<dbReference type="AlphaFoldDB" id="A0A8H7VSL3"/>
<evidence type="ECO:0000256" key="4">
    <source>
        <dbReference type="ARBA" id="ARBA00009604"/>
    </source>
</evidence>
<keyword evidence="19" id="KW-0753">Steroid metabolism</keyword>
<evidence type="ECO:0000256" key="16">
    <source>
        <dbReference type="ARBA" id="ARBA00023136"/>
    </source>
</evidence>
<evidence type="ECO:0000256" key="7">
    <source>
        <dbReference type="ARBA" id="ARBA00022516"/>
    </source>
</evidence>
<dbReference type="GO" id="GO:0006096">
    <property type="term" value="P:glycolytic process"/>
    <property type="evidence" value="ECO:0007669"/>
    <property type="project" value="UniProtKB-UniPathway"/>
</dbReference>
<dbReference type="PROSITE" id="PS00164">
    <property type="entry name" value="ENOLASE"/>
    <property type="match status" value="1"/>
</dbReference>
<dbReference type="SUPFAM" id="SSF51604">
    <property type="entry name" value="Enolase C-terminal domain-like"/>
    <property type="match status" value="1"/>
</dbReference>
<evidence type="ECO:0000256" key="5">
    <source>
        <dbReference type="ARBA" id="ARBA00012058"/>
    </source>
</evidence>
<evidence type="ECO:0000256" key="26">
    <source>
        <dbReference type="ARBA" id="ARBA00083315"/>
    </source>
</evidence>
<keyword evidence="9" id="KW-0460">Magnesium</keyword>
<dbReference type="Gene3D" id="3.30.390.10">
    <property type="entry name" value="Enolase-like, N-terminal domain"/>
    <property type="match status" value="1"/>
</dbReference>
<dbReference type="InterPro" id="IPR036849">
    <property type="entry name" value="Enolase-like_C_sf"/>
</dbReference>
<proteinExistence type="inferred from homology"/>
<dbReference type="GO" id="GO:0016129">
    <property type="term" value="P:phytosteroid biosynthetic process"/>
    <property type="evidence" value="ECO:0007669"/>
    <property type="project" value="UniProtKB-ARBA"/>
</dbReference>
<dbReference type="FunFam" id="3.30.390.10:FF:000001">
    <property type="entry name" value="Enolase"/>
    <property type="match status" value="1"/>
</dbReference>
<dbReference type="EC" id="1.3.1.70" evidence="6"/>
<dbReference type="GO" id="GO:0016020">
    <property type="term" value="C:membrane"/>
    <property type="evidence" value="ECO:0007669"/>
    <property type="project" value="UniProtKB-SubCell"/>
</dbReference>
<dbReference type="InterPro" id="IPR020809">
    <property type="entry name" value="Enolase_CS"/>
</dbReference>
<comment type="pathway">
    <text evidence="23">Steroid biosynthesis; zymosterol biosynthesis; zymosterol from lanosterol: step 2/6.</text>
</comment>
<evidence type="ECO:0000256" key="2">
    <source>
        <dbReference type="ARBA" id="ARBA00004141"/>
    </source>
</evidence>